<dbReference type="EMBL" id="AGXA01000020">
    <property type="protein sequence ID" value="EKU93490.1"/>
    <property type="molecule type" value="Genomic_DNA"/>
</dbReference>
<evidence type="ECO:0008006" key="5">
    <source>
        <dbReference type="Google" id="ProtNLM"/>
    </source>
</evidence>
<name>K9EWA3_9LACT</name>
<gene>
    <name evidence="3" type="ORF">HMPREF9698_00872</name>
    <name evidence="2" type="ORF">HMPREF9698_01022</name>
</gene>
<dbReference type="Proteomes" id="UP000009875">
    <property type="component" value="Unassembled WGS sequence"/>
</dbReference>
<organism evidence="2 4">
    <name type="scientific">Alloiococcus otitis ATCC 51267</name>
    <dbReference type="NCBI Taxonomy" id="883081"/>
    <lineage>
        <taxon>Bacteria</taxon>
        <taxon>Bacillati</taxon>
        <taxon>Bacillota</taxon>
        <taxon>Bacilli</taxon>
        <taxon>Lactobacillales</taxon>
        <taxon>Carnobacteriaceae</taxon>
        <taxon>Alloiococcus</taxon>
    </lineage>
</organism>
<dbReference type="InterPro" id="IPR009620">
    <property type="entry name" value="UPF0236"/>
</dbReference>
<reference evidence="2 4" key="1">
    <citation type="submission" date="2012-09" db="EMBL/GenBank/DDBJ databases">
        <title>The Genome Sequence of Alloiococcus otitis ATCC 51267.</title>
        <authorList>
            <consortium name="The Broad Institute Genome Sequencing Platform"/>
            <person name="Earl A."/>
            <person name="Ward D."/>
            <person name="Feldgarden M."/>
            <person name="Gevers D."/>
            <person name="Huys G."/>
            <person name="Walker B."/>
            <person name="Young S.K."/>
            <person name="Zeng Q."/>
            <person name="Gargeya S."/>
            <person name="Fitzgerald M."/>
            <person name="Haas B."/>
            <person name="Abouelleil A."/>
            <person name="Alvarado L."/>
            <person name="Arachchi H.M."/>
            <person name="Berlin A.M."/>
            <person name="Chapman S.B."/>
            <person name="Goldberg J."/>
            <person name="Griggs A."/>
            <person name="Gujja S."/>
            <person name="Hansen M."/>
            <person name="Howarth C."/>
            <person name="Imamovic A."/>
            <person name="Larimer J."/>
            <person name="McCowen C."/>
            <person name="Montmayeur A."/>
            <person name="Murphy C."/>
            <person name="Neiman D."/>
            <person name="Pearson M."/>
            <person name="Priest M."/>
            <person name="Roberts A."/>
            <person name="Saif S."/>
            <person name="Shea T."/>
            <person name="Sisk P."/>
            <person name="Sykes S."/>
            <person name="Wortman J."/>
            <person name="Nusbaum C."/>
            <person name="Birren B."/>
        </authorList>
    </citation>
    <scope>NUCLEOTIDE SEQUENCE [LARGE SCALE GENOMIC DNA]</scope>
    <source>
        <strain evidence="2 4">ATCC 51267</strain>
    </source>
</reference>
<comment type="caution">
    <text evidence="2">The sequence shown here is derived from an EMBL/GenBank/DDBJ whole genome shotgun (WGS) entry which is preliminary data.</text>
</comment>
<keyword evidence="4" id="KW-1185">Reference proteome</keyword>
<evidence type="ECO:0000313" key="3">
    <source>
        <dbReference type="EMBL" id="EKU93577.1"/>
    </source>
</evidence>
<dbReference type="NCBIfam" id="NF033529">
    <property type="entry name" value="transpos_ISLre2"/>
    <property type="match status" value="1"/>
</dbReference>
<dbReference type="STRING" id="883081.HMPREF9698_00872"/>
<evidence type="ECO:0000313" key="4">
    <source>
        <dbReference type="Proteomes" id="UP000009875"/>
    </source>
</evidence>
<sequence length="464" mass="53443">MKSIITQMLQMVKANANPLAWEEALQYLFQDWREELVLQALGALDKALYWHYKQEGWRIDRLERRTVQFTFGKLTFQRRRLRKKGEKSFLPLDQAIGLEKRKRYSLAVRKGMAELGARLPFRQASQVVRLLTPLTISHTTLHTMTQEIGEHLQNYSEHRPEPDASAKRKEVPVLFIEGDGLCLKSRDGEPLTLHRLLIHEGIDRRKKRTRLIHPFCFVSTQSSAEAFRQLSHYLNHHYQLKQTLVISNSDGGSGYEADKFEMAIGACRQHEHCRDPYHVNRKIKDRLSFDRPMEYQLRKALRAYDWTQIESVLATAQSRVAACPSEIVADRLDQIERLRGYLSRHWPYLQPIADRSLPVQKGTGVCETGHRYYSYRLKHQGRAWTHDGARHVAAILNAVKNKEYARILTQKGDPTVQSLGEDIKGAVKAALRTLQPATSQVQQGHIVNQGPSSSPIGKLAKMFR</sequence>
<evidence type="ECO:0000313" key="2">
    <source>
        <dbReference type="EMBL" id="EKU93490.1"/>
    </source>
</evidence>
<dbReference type="EMBL" id="AGXA01000018">
    <property type="protein sequence ID" value="EKU93577.1"/>
    <property type="molecule type" value="Genomic_DNA"/>
</dbReference>
<dbReference type="eggNOG" id="COG3464">
    <property type="taxonomic scope" value="Bacteria"/>
</dbReference>
<dbReference type="RefSeq" id="WP_003777750.1">
    <property type="nucleotide sequence ID" value="NZ_JH992958.1"/>
</dbReference>
<comment type="similarity">
    <text evidence="1">Belongs to the UPF0236 family.</text>
</comment>
<dbReference type="AlphaFoldDB" id="K9EWA3"/>
<dbReference type="OrthoDB" id="2162583at2"/>
<dbReference type="HOGENOM" id="CLU_040782_1_1_9"/>
<accession>K9EWA3</accession>
<proteinExistence type="inferred from homology"/>
<protein>
    <recommendedName>
        <fullName evidence="5">ISLre2 family transposase</fullName>
    </recommendedName>
</protein>
<evidence type="ECO:0000256" key="1">
    <source>
        <dbReference type="ARBA" id="ARBA00006539"/>
    </source>
</evidence>
<dbReference type="Pfam" id="PF06782">
    <property type="entry name" value="UPF0236"/>
    <property type="match status" value="1"/>
</dbReference>